<dbReference type="RefSeq" id="WP_340330575.1">
    <property type="nucleotide sequence ID" value="NZ_JAZHOF010000006.1"/>
</dbReference>
<dbReference type="NCBIfam" id="TIGR03082">
    <property type="entry name" value="Gneg_AbrB_dup"/>
    <property type="match status" value="1"/>
</dbReference>
<evidence type="ECO:0000256" key="1">
    <source>
        <dbReference type="SAM" id="Phobius"/>
    </source>
</evidence>
<dbReference type="PANTHER" id="PTHR38457">
    <property type="entry name" value="REGULATOR ABRB-RELATED"/>
    <property type="match status" value="1"/>
</dbReference>
<dbReference type="EMBL" id="JAZHOF010000006">
    <property type="protein sequence ID" value="MEJ8572878.1"/>
    <property type="molecule type" value="Genomic_DNA"/>
</dbReference>
<dbReference type="GO" id="GO:0016020">
    <property type="term" value="C:membrane"/>
    <property type="evidence" value="ECO:0007669"/>
    <property type="project" value="InterPro"/>
</dbReference>
<proteinExistence type="predicted"/>
<feature type="transmembrane region" description="Helical" evidence="1">
    <location>
        <begin position="273"/>
        <end position="297"/>
    </location>
</feature>
<keyword evidence="3" id="KW-1185">Reference proteome</keyword>
<feature type="transmembrane region" description="Helical" evidence="1">
    <location>
        <begin position="64"/>
        <end position="86"/>
    </location>
</feature>
<feature type="transmembrane region" description="Helical" evidence="1">
    <location>
        <begin position="34"/>
        <end position="52"/>
    </location>
</feature>
<keyword evidence="1" id="KW-0472">Membrane</keyword>
<keyword evidence="1" id="KW-1133">Transmembrane helix</keyword>
<accession>A0AAW9RVF1</accession>
<protein>
    <submittedName>
        <fullName evidence="2">AbrB family transcriptional regulator</fullName>
    </submittedName>
</protein>
<dbReference type="AlphaFoldDB" id="A0AAW9RVF1"/>
<name>A0AAW9RVF1_9HYPH</name>
<keyword evidence="1" id="KW-0812">Transmembrane</keyword>
<dbReference type="GO" id="GO:0010468">
    <property type="term" value="P:regulation of gene expression"/>
    <property type="evidence" value="ECO:0007669"/>
    <property type="project" value="InterPro"/>
</dbReference>
<dbReference type="Proteomes" id="UP001378188">
    <property type="component" value="Unassembled WGS sequence"/>
</dbReference>
<organism evidence="2 3">
    <name type="scientific">Microbaculum marinum</name>
    <dbReference type="NCBI Taxonomy" id="1764581"/>
    <lineage>
        <taxon>Bacteria</taxon>
        <taxon>Pseudomonadati</taxon>
        <taxon>Pseudomonadota</taxon>
        <taxon>Alphaproteobacteria</taxon>
        <taxon>Hyphomicrobiales</taxon>
        <taxon>Tepidamorphaceae</taxon>
        <taxon>Microbaculum</taxon>
    </lineage>
</organism>
<dbReference type="Pfam" id="PF05145">
    <property type="entry name" value="AbrB"/>
    <property type="match status" value="1"/>
</dbReference>
<dbReference type="InterPro" id="IPR007820">
    <property type="entry name" value="AbrB_fam"/>
</dbReference>
<dbReference type="InterPro" id="IPR017516">
    <property type="entry name" value="AbrB_dup"/>
</dbReference>
<feature type="transmembrane region" description="Helical" evidence="1">
    <location>
        <begin position="156"/>
        <end position="174"/>
    </location>
</feature>
<reference evidence="2 3" key="1">
    <citation type="submission" date="2024-02" db="EMBL/GenBank/DDBJ databases">
        <title>Genome analysis and characterization of Microbaculum marinisediminis sp. nov., isolated from marine sediment.</title>
        <authorList>
            <person name="Du Z.-J."/>
            <person name="Ye Y.-Q."/>
            <person name="Zhang Z.-R."/>
            <person name="Yuan S.-M."/>
            <person name="Zhang X.-Y."/>
        </authorList>
    </citation>
    <scope>NUCLEOTIDE SEQUENCE [LARGE SCALE GENOMIC DNA]</scope>
    <source>
        <strain evidence="2 3">SDUM1044001</strain>
    </source>
</reference>
<dbReference type="PANTHER" id="PTHR38457:SF1">
    <property type="entry name" value="REGULATOR ABRB-RELATED"/>
    <property type="match status" value="1"/>
</dbReference>
<evidence type="ECO:0000313" key="2">
    <source>
        <dbReference type="EMBL" id="MEJ8572878.1"/>
    </source>
</evidence>
<sequence>MAAAAHLTTFLKTLTTVAIGGVSGWVASRLGLPLAWMMGSMLTVGLIGMFGIKIGGHGVEVPHWLRTSMIPIIGVMLGSGFTPTVVAGIGEWWVTMLALIVFILLASAVAYQFYRRVFGFDAITSYFSSIPGGLIDMAIIGEAAGGDGRSISLVHFARILVSVLTIPFLMQWLYGPIGHQAIHPGASSLEIELVDVGLLTACAVVGYFGGRAIRLPGAQISGPLFLSAIAHGTQLTAASPPDFLIAVAQIVVGSSLGARFAGVSVRAAGKVMLASMCATALMFAVTIALALSLATFVDEPLPALILAYSPGGVAEMSLIALSMNVGVAFVTAHHIARIALSVGMMPQIWRRVVAPRVAAS</sequence>
<feature type="transmembrane region" description="Helical" evidence="1">
    <location>
        <begin position="92"/>
        <end position="114"/>
    </location>
</feature>
<feature type="transmembrane region" description="Helical" evidence="1">
    <location>
        <begin position="317"/>
        <end position="340"/>
    </location>
</feature>
<gene>
    <name evidence="2" type="ORF">V3328_15415</name>
</gene>
<comment type="caution">
    <text evidence="2">The sequence shown here is derived from an EMBL/GenBank/DDBJ whole genome shotgun (WGS) entry which is preliminary data.</text>
</comment>
<evidence type="ECO:0000313" key="3">
    <source>
        <dbReference type="Proteomes" id="UP001378188"/>
    </source>
</evidence>
<dbReference type="PIRSF" id="PIRSF038991">
    <property type="entry name" value="Protein_AbrB"/>
    <property type="match status" value="1"/>
</dbReference>